<dbReference type="Gene3D" id="2.130.10.10">
    <property type="entry name" value="YVTN repeat-like/Quinoprotein amine dehydrogenase"/>
    <property type="match status" value="1"/>
</dbReference>
<keyword evidence="2" id="KW-1185">Reference proteome</keyword>
<sequence length="338" mass="36420">MAFAQVPQGISYQAIALNAVGQPVASANVGVRLSILDDSASGTVLYTETQIKATSAQGLFTLVIGQGTPVTGTFSGINWGMNSKFLKVEMDVAGGTNYAAVGTTQLLSVPYAMYAGNTASVAGNASINDDIVANKNANFGFIDTYGNNAYVYNVDTNAWSVQPFNVNASPTLISSKGNFFFIDTYDNKAYCYYAKTGTWSFQAFNENASPSVTESNGNFGFVDTYDNKAYVYNAQNGTWSFQEFNMNAAPSLVNSKGSFGFVDTYDNKAYVFNRKNGAWSSQSFNVNASPLLSESNGNFAFVDTYDNKAYIFNGNTGSWTFQQFDENASPSISISETN</sequence>
<organism evidence="1 2">
    <name type="scientific">Flavobacterium pallidum</name>
    <dbReference type="NCBI Taxonomy" id="2172098"/>
    <lineage>
        <taxon>Bacteria</taxon>
        <taxon>Pseudomonadati</taxon>
        <taxon>Bacteroidota</taxon>
        <taxon>Flavobacteriia</taxon>
        <taxon>Flavobacteriales</taxon>
        <taxon>Flavobacteriaceae</taxon>
        <taxon>Flavobacterium</taxon>
    </lineage>
</organism>
<dbReference type="EMBL" id="CP029187">
    <property type="protein sequence ID" value="AWI26691.1"/>
    <property type="molecule type" value="Genomic_DNA"/>
</dbReference>
<dbReference type="InterPro" id="IPR015943">
    <property type="entry name" value="WD40/YVTN_repeat-like_dom_sf"/>
</dbReference>
<protein>
    <recommendedName>
        <fullName evidence="3">Bulb-type lectin domain-containing protein</fullName>
    </recommendedName>
</protein>
<evidence type="ECO:0000313" key="1">
    <source>
        <dbReference type="EMBL" id="AWI26691.1"/>
    </source>
</evidence>
<gene>
    <name evidence="1" type="ORF">HYN49_12715</name>
</gene>
<accession>A0A2S1SK02</accession>
<evidence type="ECO:0008006" key="3">
    <source>
        <dbReference type="Google" id="ProtNLM"/>
    </source>
</evidence>
<dbReference type="AlphaFoldDB" id="A0A2S1SK02"/>
<name>A0A2S1SK02_9FLAO</name>
<proteinExistence type="predicted"/>
<evidence type="ECO:0000313" key="2">
    <source>
        <dbReference type="Proteomes" id="UP000244937"/>
    </source>
</evidence>
<dbReference type="KEGG" id="fpal:HYN49_12715"/>
<dbReference type="SUPFAM" id="SSF50965">
    <property type="entry name" value="Galactose oxidase, central domain"/>
    <property type="match status" value="1"/>
</dbReference>
<dbReference type="InterPro" id="IPR011043">
    <property type="entry name" value="Gal_Oxase/kelch_b-propeller"/>
</dbReference>
<reference evidence="1 2" key="1">
    <citation type="submission" date="2018-05" db="EMBL/GenBank/DDBJ databases">
        <title>Genome sequencing of Flavobacterium sp. HYN0049.</title>
        <authorList>
            <person name="Yi H."/>
            <person name="Baek C."/>
        </authorList>
    </citation>
    <scope>NUCLEOTIDE SEQUENCE [LARGE SCALE GENOMIC DNA]</scope>
    <source>
        <strain evidence="1 2">HYN0049</strain>
    </source>
</reference>
<dbReference type="Proteomes" id="UP000244937">
    <property type="component" value="Chromosome"/>
</dbReference>